<comment type="cofactor">
    <cofactor evidence="1">
        <name>thiamine diphosphate</name>
        <dbReference type="ChEBI" id="CHEBI:58937"/>
    </cofactor>
</comment>
<dbReference type="CDD" id="cd02016">
    <property type="entry name" value="TPP_E1_OGDC_like"/>
    <property type="match status" value="1"/>
</dbReference>
<dbReference type="SUPFAM" id="SSF52518">
    <property type="entry name" value="Thiamin diphosphate-binding fold (THDP-binding)"/>
    <property type="match status" value="2"/>
</dbReference>
<accession>A0ABN7ARV5</accession>
<keyword evidence="8" id="KW-1185">Reference proteome</keyword>
<organism evidence="7 8">
    <name type="scientific">Nesidiocoris tenuis</name>
    <dbReference type="NCBI Taxonomy" id="355587"/>
    <lineage>
        <taxon>Eukaryota</taxon>
        <taxon>Metazoa</taxon>
        <taxon>Ecdysozoa</taxon>
        <taxon>Arthropoda</taxon>
        <taxon>Hexapoda</taxon>
        <taxon>Insecta</taxon>
        <taxon>Pterygota</taxon>
        <taxon>Neoptera</taxon>
        <taxon>Paraneoptera</taxon>
        <taxon>Hemiptera</taxon>
        <taxon>Heteroptera</taxon>
        <taxon>Panheteroptera</taxon>
        <taxon>Cimicomorpha</taxon>
        <taxon>Miridae</taxon>
        <taxon>Dicyphina</taxon>
        <taxon>Nesidiocoris</taxon>
    </lineage>
</organism>
<dbReference type="Pfam" id="PF16870">
    <property type="entry name" value="OxoGdeHyase_C"/>
    <property type="match status" value="1"/>
</dbReference>
<protein>
    <submittedName>
        <fullName evidence="7">2-oxoglutarate dehydrogenase</fullName>
    </submittedName>
</protein>
<evidence type="ECO:0000256" key="2">
    <source>
        <dbReference type="ARBA" id="ARBA00006936"/>
    </source>
</evidence>
<dbReference type="InterPro" id="IPR005475">
    <property type="entry name" value="Transketolase-like_Pyr-bd"/>
</dbReference>
<keyword evidence="3" id="KW-0809">Transit peptide</keyword>
<feature type="domain" description="Transketolase-like pyrimidine-binding" evidence="6">
    <location>
        <begin position="568"/>
        <end position="771"/>
    </location>
</feature>
<dbReference type="EMBL" id="AP028913">
    <property type="protein sequence ID" value="BES94941.1"/>
    <property type="molecule type" value="Genomic_DNA"/>
</dbReference>
<dbReference type="Gene3D" id="3.40.50.970">
    <property type="match status" value="1"/>
</dbReference>
<gene>
    <name evidence="7" type="ORF">NTJ_07753</name>
</gene>
<dbReference type="PIRSF" id="PIRSF000157">
    <property type="entry name" value="Oxoglu_dh_E1"/>
    <property type="match status" value="1"/>
</dbReference>
<sequence length="917" mass="102510">MSVNNVRLCWCVRKFFPRANRFSSVRSYQWKTGTYGHTPKRREAPGASRQLECQNELQRLAHAYRVHGHKKAKINPVSFTEAQIVAELELNRFAEDCNKVFSSANFLGGKSFEGSLVEAQKLLEAIYSDKLGVEFMHLEEESERVWFEKQWEEMAALEVSPDQKKDIAVELLKSQVLDRFLAIKFVSLKRYGGEGAETQMTFFKEYFKIAAENGAKEIVIAAHHRGRLNLMIGLLGMDPKLLFRKLKGKSEFPPEYDRVLGDVISHLCPSATLEFGPQKVNVQMTNVPSHLEAVCPVSLGRTRAIQQVTGDGDYDSLAASPSNRVLNVQVHGDASFMGQGVSHESLLMSLLPHFSVGGSVHVIVNNHLGFTTPPHCGRGTRYATDLAKVIAAPVIHVNAEYPEAVVRATKMACEYQRLFNKNVFIDLNCYRRWGHNELDDPTFTNPLLYKTIASKTSIPDSYASHLVETGLMSEIEVEEIKKQHHAFLSSALDGVDEYIPPPPERKLWAGYSAAPSAITTWDTGVDSELLKLVGAASVRAPNGFSLHPNVLKNHVNTRLQRLENGGNIDWATAEALAMGSLIYNGYNVRISGQDVGRGTFSHRHAMFVDQTTEDIHVPLNHICAEQIGHLEIANSLLSEEAVLGFEYGFSTVSPNTLSVWEAQFGDFFNGAQIQIDTYVSSGEAKWTTMSGLTMLLPHGYDGAGPEHSSCRMERFLQLTDSSEIRPDGEDVNMHVVNPTTAAQYFHLLRRQMVRNYRKPLIVIAPKILLRSADAASRLSDMSPGTSFVPVIGDNSNADPSKVKRLIFTTGKHYYALKKYRDDNSIANVAIVRIEELCPFPVHNLRTEIAKYKNVREFVWSQEEPRNMGAWSFCSVRFQNLVGCKVKYCGRDALPTPAVGIGELHKKEAQSVIEYPFK</sequence>
<evidence type="ECO:0000256" key="4">
    <source>
        <dbReference type="ARBA" id="ARBA00023002"/>
    </source>
</evidence>
<dbReference type="Gene3D" id="3.40.50.12470">
    <property type="match status" value="1"/>
</dbReference>
<dbReference type="NCBIfam" id="TIGR00239">
    <property type="entry name" value="2oxo_dh_E1"/>
    <property type="match status" value="1"/>
</dbReference>
<evidence type="ECO:0000256" key="1">
    <source>
        <dbReference type="ARBA" id="ARBA00001964"/>
    </source>
</evidence>
<evidence type="ECO:0000256" key="5">
    <source>
        <dbReference type="ARBA" id="ARBA00023052"/>
    </source>
</evidence>
<dbReference type="Gene3D" id="3.40.50.11610">
    <property type="entry name" value="Multifunctional 2-oxoglutarate metabolism enzyme, C-terminal domain"/>
    <property type="match status" value="1"/>
</dbReference>
<comment type="similarity">
    <text evidence="2">Belongs to the alpha-ketoglutarate dehydrogenase family.</text>
</comment>
<dbReference type="InterPro" id="IPR042179">
    <property type="entry name" value="KGD_C_sf"/>
</dbReference>
<dbReference type="Pfam" id="PF00676">
    <property type="entry name" value="E1_dh"/>
    <property type="match status" value="1"/>
</dbReference>
<evidence type="ECO:0000313" key="8">
    <source>
        <dbReference type="Proteomes" id="UP001307889"/>
    </source>
</evidence>
<dbReference type="Pfam" id="PF02779">
    <property type="entry name" value="Transket_pyr"/>
    <property type="match status" value="1"/>
</dbReference>
<keyword evidence="5" id="KW-0786">Thiamine pyrophosphate</keyword>
<reference evidence="7 8" key="1">
    <citation type="submission" date="2023-09" db="EMBL/GenBank/DDBJ databases">
        <title>Nesidiocoris tenuis whole genome shotgun sequence.</title>
        <authorList>
            <person name="Shibata T."/>
            <person name="Shimoda M."/>
            <person name="Kobayashi T."/>
            <person name="Uehara T."/>
        </authorList>
    </citation>
    <scope>NUCLEOTIDE SEQUENCE [LARGE SCALE GENOMIC DNA]</scope>
    <source>
        <strain evidence="7 8">Japan</strain>
    </source>
</reference>
<evidence type="ECO:0000313" key="7">
    <source>
        <dbReference type="EMBL" id="BES94941.1"/>
    </source>
</evidence>
<evidence type="ECO:0000259" key="6">
    <source>
        <dbReference type="SMART" id="SM00861"/>
    </source>
</evidence>
<dbReference type="InterPro" id="IPR029061">
    <property type="entry name" value="THDP-binding"/>
</dbReference>
<dbReference type="InterPro" id="IPR011603">
    <property type="entry name" value="2oxoglutarate_DH_E1"/>
</dbReference>
<keyword evidence="4" id="KW-0560">Oxidoreductase</keyword>
<dbReference type="InterPro" id="IPR001017">
    <property type="entry name" value="DH_E1"/>
</dbReference>
<dbReference type="NCBIfam" id="NF006914">
    <property type="entry name" value="PRK09404.1"/>
    <property type="match status" value="1"/>
</dbReference>
<evidence type="ECO:0000256" key="3">
    <source>
        <dbReference type="ARBA" id="ARBA00022946"/>
    </source>
</evidence>
<dbReference type="Gene3D" id="1.10.287.1150">
    <property type="entry name" value="TPP helical domain"/>
    <property type="match status" value="1"/>
</dbReference>
<proteinExistence type="inferred from homology"/>
<dbReference type="PANTHER" id="PTHR23152">
    <property type="entry name" value="2-OXOGLUTARATE DEHYDROGENASE"/>
    <property type="match status" value="1"/>
</dbReference>
<dbReference type="InterPro" id="IPR031717">
    <property type="entry name" value="ODO-1/KGD_C"/>
</dbReference>
<dbReference type="SMART" id="SM00861">
    <property type="entry name" value="Transket_pyr"/>
    <property type="match status" value="1"/>
</dbReference>
<name>A0ABN7ARV5_9HEMI</name>
<dbReference type="PANTHER" id="PTHR23152:SF4">
    <property type="entry name" value="2-OXOADIPATE DEHYDROGENASE COMPLEX COMPONENT E1"/>
    <property type="match status" value="1"/>
</dbReference>
<dbReference type="Proteomes" id="UP001307889">
    <property type="component" value="Chromosome 5"/>
</dbReference>